<evidence type="ECO:0000313" key="1">
    <source>
        <dbReference type="EMBL" id="KKN06836.1"/>
    </source>
</evidence>
<protein>
    <submittedName>
        <fullName evidence="1">Uncharacterized protein</fullName>
    </submittedName>
</protein>
<organism evidence="1">
    <name type="scientific">marine sediment metagenome</name>
    <dbReference type="NCBI Taxonomy" id="412755"/>
    <lineage>
        <taxon>unclassified sequences</taxon>
        <taxon>metagenomes</taxon>
        <taxon>ecological metagenomes</taxon>
    </lineage>
</organism>
<comment type="caution">
    <text evidence="1">The sequence shown here is derived from an EMBL/GenBank/DDBJ whole genome shotgun (WGS) entry which is preliminary data.</text>
</comment>
<gene>
    <name evidence="1" type="ORF">LCGC14_1073260</name>
</gene>
<name>A0A0F9Q0Q4_9ZZZZ</name>
<dbReference type="AlphaFoldDB" id="A0A0F9Q0Q4"/>
<dbReference type="EMBL" id="LAZR01004639">
    <property type="protein sequence ID" value="KKN06836.1"/>
    <property type="molecule type" value="Genomic_DNA"/>
</dbReference>
<reference evidence="1" key="1">
    <citation type="journal article" date="2015" name="Nature">
        <title>Complex archaea that bridge the gap between prokaryotes and eukaryotes.</title>
        <authorList>
            <person name="Spang A."/>
            <person name="Saw J.H."/>
            <person name="Jorgensen S.L."/>
            <person name="Zaremba-Niedzwiedzka K."/>
            <person name="Martijn J."/>
            <person name="Lind A.E."/>
            <person name="van Eijk R."/>
            <person name="Schleper C."/>
            <person name="Guy L."/>
            <person name="Ettema T.J."/>
        </authorList>
    </citation>
    <scope>NUCLEOTIDE SEQUENCE</scope>
</reference>
<accession>A0A0F9Q0Q4</accession>
<proteinExistence type="predicted"/>
<sequence>MLEGKKRTQNIPKDRVEFVRERVNQGKAFKQGVAELMAINAQLFHLMDKQARDNKARGQRGTDG</sequence>